<dbReference type="InterPro" id="IPR038725">
    <property type="entry name" value="YdaG_split_barrel_FMN-bd"/>
</dbReference>
<dbReference type="KEGG" id="tso:IZ6_01140"/>
<dbReference type="RefSeq" id="WP_222876096.1">
    <property type="nucleotide sequence ID" value="NZ_AP023361.1"/>
</dbReference>
<gene>
    <name evidence="2" type="ORF">IZ6_01140</name>
</gene>
<protein>
    <submittedName>
        <fullName evidence="2">General stress protein</fullName>
    </submittedName>
</protein>
<evidence type="ECO:0000313" key="3">
    <source>
        <dbReference type="Proteomes" id="UP000515317"/>
    </source>
</evidence>
<name>A0A6S6QKF3_9HYPH</name>
<reference evidence="2 3" key="1">
    <citation type="submission" date="2020-08" db="EMBL/GenBank/DDBJ databases">
        <title>Genome sequence of Rhizobiales bacterium strain IZ6.</title>
        <authorList>
            <person name="Nakai R."/>
            <person name="Naganuma T."/>
        </authorList>
    </citation>
    <scope>NUCLEOTIDE SEQUENCE [LARGE SCALE GENOMIC DNA]</scope>
    <source>
        <strain evidence="2 3">IZ6</strain>
    </source>
</reference>
<evidence type="ECO:0000313" key="2">
    <source>
        <dbReference type="EMBL" id="BCJ89379.1"/>
    </source>
</evidence>
<dbReference type="Proteomes" id="UP000515317">
    <property type="component" value="Chromosome"/>
</dbReference>
<accession>A0A6S6QKF3</accession>
<dbReference type="SUPFAM" id="SSF50475">
    <property type="entry name" value="FMN-binding split barrel"/>
    <property type="match status" value="1"/>
</dbReference>
<organism evidence="2 3">
    <name type="scientific">Terrihabitans soli</name>
    <dbReference type="NCBI Taxonomy" id="708113"/>
    <lineage>
        <taxon>Bacteria</taxon>
        <taxon>Pseudomonadati</taxon>
        <taxon>Pseudomonadota</taxon>
        <taxon>Alphaproteobacteria</taxon>
        <taxon>Hyphomicrobiales</taxon>
        <taxon>Terrihabitans</taxon>
    </lineage>
</organism>
<keyword evidence="3" id="KW-1185">Reference proteome</keyword>
<proteinExistence type="predicted"/>
<dbReference type="InterPro" id="IPR052917">
    <property type="entry name" value="Stress-Dev_Protein"/>
</dbReference>
<evidence type="ECO:0000259" key="1">
    <source>
        <dbReference type="Pfam" id="PF16242"/>
    </source>
</evidence>
<dbReference type="PANTHER" id="PTHR34818:SF1">
    <property type="entry name" value="PROTEIN BLI-3"/>
    <property type="match status" value="1"/>
</dbReference>
<dbReference type="Pfam" id="PF16242">
    <property type="entry name" value="Pyrid_ox_like"/>
    <property type="match status" value="1"/>
</dbReference>
<dbReference type="EMBL" id="AP023361">
    <property type="protein sequence ID" value="BCJ89379.1"/>
    <property type="molecule type" value="Genomic_DNA"/>
</dbReference>
<dbReference type="Gene3D" id="2.30.110.10">
    <property type="entry name" value="Electron Transport, Fmn-binding Protein, Chain A"/>
    <property type="match status" value="1"/>
</dbReference>
<dbReference type="PANTHER" id="PTHR34818">
    <property type="entry name" value="PROTEIN BLI-3"/>
    <property type="match status" value="1"/>
</dbReference>
<dbReference type="InterPro" id="IPR012349">
    <property type="entry name" value="Split_barrel_FMN-bd"/>
</dbReference>
<dbReference type="AlphaFoldDB" id="A0A6S6QKF3"/>
<feature type="domain" description="General stress protein FMN-binding split barrel" evidence="1">
    <location>
        <begin position="9"/>
        <end position="146"/>
    </location>
</feature>
<sequence>MAKEAELEAKFWKHLKSDMTVMLGLVGKEDGHAQPMTAQLDDDLGDSSPIWFFTAKDNGLVKSMGRGGRAVLHYSSKDHDLFACVHGELKPDDDALTIERLWNPYVAAWFKGGKTDPNLQLLRFSPEHAEIWLNENSLFAGVKMLLGADPKKEYKDKVAKVALG</sequence>